<gene>
    <name evidence="1" type="ORF">JMA_08790</name>
</gene>
<proteinExistence type="predicted"/>
<evidence type="ECO:0000313" key="1">
    <source>
        <dbReference type="EMBL" id="AJD90196.1"/>
    </source>
</evidence>
<name>A0A0B5AJF6_9BACL</name>
<reference evidence="1 2" key="1">
    <citation type="submission" date="2014-08" db="EMBL/GenBank/DDBJ databases">
        <title>Complete genome of a marine bacteria Jeotgalibacillus malaysiensis.</title>
        <authorList>
            <person name="Yaakop A.S."/>
            <person name="Chan K.-G."/>
            <person name="Goh K.M."/>
        </authorList>
    </citation>
    <scope>NUCLEOTIDE SEQUENCE [LARGE SCALE GENOMIC DNA]</scope>
    <source>
        <strain evidence="1 2">D5</strain>
    </source>
</reference>
<organism evidence="1 2">
    <name type="scientific">Jeotgalibacillus malaysiensis</name>
    <dbReference type="NCBI Taxonomy" id="1508404"/>
    <lineage>
        <taxon>Bacteria</taxon>
        <taxon>Bacillati</taxon>
        <taxon>Bacillota</taxon>
        <taxon>Bacilli</taxon>
        <taxon>Bacillales</taxon>
        <taxon>Caryophanaceae</taxon>
        <taxon>Jeotgalibacillus</taxon>
    </lineage>
</organism>
<accession>A0A0B5AJF6</accession>
<dbReference type="EMBL" id="CP009416">
    <property type="protein sequence ID" value="AJD90196.1"/>
    <property type="molecule type" value="Genomic_DNA"/>
</dbReference>
<dbReference type="BioCyc" id="JESP1508404:G14D9-10111-MONOMER"/>
<protein>
    <submittedName>
        <fullName evidence="1">Uncharacterized protein</fullName>
    </submittedName>
</protein>
<dbReference type="AlphaFoldDB" id="A0A0B5AJF6"/>
<dbReference type="Proteomes" id="UP000031449">
    <property type="component" value="Chromosome"/>
</dbReference>
<dbReference type="KEGG" id="jeo:JMA_08790"/>
<sequence>MYYDASLIVLLTLTRKQMMSSDVDLLMNAQWGYSCDKMGCI</sequence>
<keyword evidence="2" id="KW-1185">Reference proteome</keyword>
<evidence type="ECO:0000313" key="2">
    <source>
        <dbReference type="Proteomes" id="UP000031449"/>
    </source>
</evidence>
<dbReference type="HOGENOM" id="CLU_3271334_0_0_9"/>